<feature type="domain" description="D-isomer specific 2-hydroxyacid dehydrogenase NAD-binding" evidence="6">
    <location>
        <begin position="188"/>
        <end position="378"/>
    </location>
</feature>
<comment type="similarity">
    <text evidence="1 4">Belongs to the D-isomer specific 2-hydroxyacid dehydrogenase family.</text>
</comment>
<gene>
    <name evidence="7" type="ORF">CB0940_05048</name>
</gene>
<dbReference type="PANTHER" id="PTHR43761:SF1">
    <property type="entry name" value="D-ISOMER SPECIFIC 2-HYDROXYACID DEHYDROGENASE CATALYTIC DOMAIN-CONTAINING PROTEIN-RELATED"/>
    <property type="match status" value="1"/>
</dbReference>
<dbReference type="Proteomes" id="UP000230605">
    <property type="component" value="Chromosome 4"/>
</dbReference>
<evidence type="ECO:0000256" key="4">
    <source>
        <dbReference type="RuleBase" id="RU003719"/>
    </source>
</evidence>
<evidence type="ECO:0000256" key="3">
    <source>
        <dbReference type="ARBA" id="ARBA00023027"/>
    </source>
</evidence>
<evidence type="ECO:0000313" key="7">
    <source>
        <dbReference type="EMBL" id="PIA92679.1"/>
    </source>
</evidence>
<accession>A0A2G5HJG4</accession>
<dbReference type="PANTHER" id="PTHR43761">
    <property type="entry name" value="D-ISOMER SPECIFIC 2-HYDROXYACID DEHYDROGENASE FAMILY PROTEIN (AFU_ORTHOLOGUE AFUA_1G13630)"/>
    <property type="match status" value="1"/>
</dbReference>
<name>A0A2G5HJG4_CERBT</name>
<evidence type="ECO:0000256" key="1">
    <source>
        <dbReference type="ARBA" id="ARBA00005854"/>
    </source>
</evidence>
<dbReference type="Pfam" id="PF02826">
    <property type="entry name" value="2-Hacid_dh_C"/>
    <property type="match status" value="1"/>
</dbReference>
<dbReference type="InterPro" id="IPR036291">
    <property type="entry name" value="NAD(P)-bd_dom_sf"/>
</dbReference>
<dbReference type="EMBL" id="LKMD01000105">
    <property type="protein sequence ID" value="PIA92679.1"/>
    <property type="molecule type" value="Genomic_DNA"/>
</dbReference>
<evidence type="ECO:0000256" key="2">
    <source>
        <dbReference type="ARBA" id="ARBA00023002"/>
    </source>
</evidence>
<dbReference type="Gene3D" id="3.40.50.720">
    <property type="entry name" value="NAD(P)-binding Rossmann-like Domain"/>
    <property type="match status" value="2"/>
</dbReference>
<dbReference type="InterPro" id="IPR006139">
    <property type="entry name" value="D-isomer_2_OHA_DH_cat_dom"/>
</dbReference>
<comment type="caution">
    <text evidence="7">The sequence shown here is derived from an EMBL/GenBank/DDBJ whole genome shotgun (WGS) entry which is preliminary data.</text>
</comment>
<keyword evidence="2 4" id="KW-0560">Oxidoreductase</keyword>
<evidence type="ECO:0000313" key="8">
    <source>
        <dbReference type="Proteomes" id="UP000230605"/>
    </source>
</evidence>
<keyword evidence="3" id="KW-0520">NAD</keyword>
<proteinExistence type="inferred from homology"/>
<dbReference type="SUPFAM" id="SSF51735">
    <property type="entry name" value="NAD(P)-binding Rossmann-fold domains"/>
    <property type="match status" value="1"/>
</dbReference>
<dbReference type="InterPro" id="IPR029753">
    <property type="entry name" value="D-isomer_DH_CS"/>
</dbReference>
<dbReference type="PROSITE" id="PS00671">
    <property type="entry name" value="D_2_HYDROXYACID_DH_3"/>
    <property type="match status" value="1"/>
</dbReference>
<dbReference type="OrthoDB" id="298012at2759"/>
<sequence length="422" mass="47263">MLDCYEYRRFAHLVLVRLLPLYTSQILYNSIESVAASQHKAIMIGLTVEARDDRGMFSHDHRTHIRIKSSSQQQHRPSLPQGYAKHHIVYLDSIHMPLAQFDFDHTLEVHHSTPANLVAERIRTATIVVSVLTPVGASDLDQAPNVRLIAALCSGCSWIDKPYCQRRGIDVVHVPHASIEAVGEHFLGLYFACRRRIPAVNQCVKDTQTWKMKKTLTKHFWTDGPPLSCKQETLGIIGYGRLGQRIEDLCRNVGFEKVLVAERKDAKTVREGRLRFEQVLEQSTVLAIACSLTDEACDMIHEPELKRMRKDAIIVNIARGGIINEAALATALKEGWIYGAALDVLQNEPAGPGSSPLLPRTEHGEAEVPNLVFTAHLAWFAGSTMQAMQECNRDGIAAFIEDRMTDPSIQSSVIVHNGRIWK</sequence>
<evidence type="ECO:0000259" key="5">
    <source>
        <dbReference type="Pfam" id="PF00389"/>
    </source>
</evidence>
<dbReference type="GO" id="GO:0051287">
    <property type="term" value="F:NAD binding"/>
    <property type="evidence" value="ECO:0007669"/>
    <property type="project" value="InterPro"/>
</dbReference>
<organism evidence="7 8">
    <name type="scientific">Cercospora beticola</name>
    <name type="common">Sugarbeet leaf spot fungus</name>
    <dbReference type="NCBI Taxonomy" id="122368"/>
    <lineage>
        <taxon>Eukaryota</taxon>
        <taxon>Fungi</taxon>
        <taxon>Dikarya</taxon>
        <taxon>Ascomycota</taxon>
        <taxon>Pezizomycotina</taxon>
        <taxon>Dothideomycetes</taxon>
        <taxon>Dothideomycetidae</taxon>
        <taxon>Mycosphaerellales</taxon>
        <taxon>Mycosphaerellaceae</taxon>
        <taxon>Cercospora</taxon>
    </lineage>
</organism>
<reference evidence="7 8" key="1">
    <citation type="submission" date="2015-10" db="EMBL/GenBank/DDBJ databases">
        <title>The cercosporin biosynthetic gene cluster was horizontally transferred to several fungal lineages and shown to be expanded in Cercospora beticola based on microsynteny with recipient genomes.</title>
        <authorList>
            <person name="De Jonge R."/>
            <person name="Ebert M.K."/>
            <person name="Suttle J.C."/>
            <person name="Jurick Ii W.M."/>
            <person name="Secor G.A."/>
            <person name="Thomma B.P."/>
            <person name="Van De Peer Y."/>
            <person name="Bolton M.D."/>
        </authorList>
    </citation>
    <scope>NUCLEOTIDE SEQUENCE [LARGE SCALE GENOMIC DNA]</scope>
    <source>
        <strain evidence="7 8">09-40</strain>
    </source>
</reference>
<dbReference type="AlphaFoldDB" id="A0A2G5HJG4"/>
<dbReference type="InterPro" id="IPR050418">
    <property type="entry name" value="D-iso_2-hydroxyacid_DH_PdxB"/>
</dbReference>
<dbReference type="InterPro" id="IPR006140">
    <property type="entry name" value="D-isomer_DH_NAD-bd"/>
</dbReference>
<evidence type="ECO:0000259" key="6">
    <source>
        <dbReference type="Pfam" id="PF02826"/>
    </source>
</evidence>
<dbReference type="GO" id="GO:0016616">
    <property type="term" value="F:oxidoreductase activity, acting on the CH-OH group of donors, NAD or NADP as acceptor"/>
    <property type="evidence" value="ECO:0007669"/>
    <property type="project" value="InterPro"/>
</dbReference>
<protein>
    <submittedName>
        <fullName evidence="7">Glycerate dehydrogenase</fullName>
    </submittedName>
</protein>
<feature type="domain" description="D-isomer specific 2-hydroxyacid dehydrogenase catalytic" evidence="5">
    <location>
        <begin position="105"/>
        <end position="382"/>
    </location>
</feature>
<dbReference type="SUPFAM" id="SSF52283">
    <property type="entry name" value="Formate/glycerate dehydrogenase catalytic domain-like"/>
    <property type="match status" value="1"/>
</dbReference>
<dbReference type="Pfam" id="PF00389">
    <property type="entry name" value="2-Hacid_dh"/>
    <property type="match status" value="1"/>
</dbReference>